<dbReference type="Gene3D" id="3.40.50.720">
    <property type="entry name" value="NAD(P)-binding Rossmann-like Domain"/>
    <property type="match status" value="1"/>
</dbReference>
<dbReference type="InterPro" id="IPR036291">
    <property type="entry name" value="NAD(P)-bd_dom_sf"/>
</dbReference>
<gene>
    <name evidence="2" type="ORF">A2161_13055</name>
</gene>
<organism evidence="2 3">
    <name type="scientific">Candidatus Schekmanbacteria bacterium RBG_13_48_7</name>
    <dbReference type="NCBI Taxonomy" id="1817878"/>
    <lineage>
        <taxon>Bacteria</taxon>
        <taxon>Candidatus Schekmaniibacteriota</taxon>
    </lineage>
</organism>
<comment type="caution">
    <text evidence="2">The sequence shown here is derived from an EMBL/GenBank/DDBJ whole genome shotgun (WGS) entry which is preliminary data.</text>
</comment>
<dbReference type="Pfam" id="PF01408">
    <property type="entry name" value="GFO_IDH_MocA"/>
    <property type="match status" value="1"/>
</dbReference>
<dbReference type="PANTHER" id="PTHR43377:SF1">
    <property type="entry name" value="BILIVERDIN REDUCTASE A"/>
    <property type="match status" value="1"/>
</dbReference>
<dbReference type="SUPFAM" id="SSF51735">
    <property type="entry name" value="NAD(P)-binding Rossmann-fold domains"/>
    <property type="match status" value="1"/>
</dbReference>
<dbReference type="SUPFAM" id="SSF55347">
    <property type="entry name" value="Glyceraldehyde-3-phosphate dehydrogenase-like, C-terminal domain"/>
    <property type="match status" value="1"/>
</dbReference>
<dbReference type="InterPro" id="IPR051450">
    <property type="entry name" value="Gfo/Idh/MocA_Oxidoreductases"/>
</dbReference>
<evidence type="ECO:0000313" key="2">
    <source>
        <dbReference type="EMBL" id="OGL41685.1"/>
    </source>
</evidence>
<dbReference type="AlphaFoldDB" id="A0A1F7RJB3"/>
<feature type="domain" description="Gfo/Idh/MocA-like oxidoreductase N-terminal" evidence="1">
    <location>
        <begin position="6"/>
        <end position="120"/>
    </location>
</feature>
<reference evidence="2 3" key="1">
    <citation type="journal article" date="2016" name="Nat. Commun.">
        <title>Thousands of microbial genomes shed light on interconnected biogeochemical processes in an aquifer system.</title>
        <authorList>
            <person name="Anantharaman K."/>
            <person name="Brown C.T."/>
            <person name="Hug L.A."/>
            <person name="Sharon I."/>
            <person name="Castelle C.J."/>
            <person name="Probst A.J."/>
            <person name="Thomas B.C."/>
            <person name="Singh A."/>
            <person name="Wilkins M.J."/>
            <person name="Karaoz U."/>
            <person name="Brodie E.L."/>
            <person name="Williams K.H."/>
            <person name="Hubbard S.S."/>
            <person name="Banfield J.F."/>
        </authorList>
    </citation>
    <scope>NUCLEOTIDE SEQUENCE [LARGE SCALE GENOMIC DNA]</scope>
</reference>
<dbReference type="Gene3D" id="3.30.360.10">
    <property type="entry name" value="Dihydrodipicolinate Reductase, domain 2"/>
    <property type="match status" value="1"/>
</dbReference>
<evidence type="ECO:0000259" key="1">
    <source>
        <dbReference type="Pfam" id="PF01408"/>
    </source>
</evidence>
<protein>
    <recommendedName>
        <fullName evidence="1">Gfo/Idh/MocA-like oxidoreductase N-terminal domain-containing protein</fullName>
    </recommendedName>
</protein>
<evidence type="ECO:0000313" key="3">
    <source>
        <dbReference type="Proteomes" id="UP000179266"/>
    </source>
</evidence>
<dbReference type="GO" id="GO:0000166">
    <property type="term" value="F:nucleotide binding"/>
    <property type="evidence" value="ECO:0007669"/>
    <property type="project" value="InterPro"/>
</dbReference>
<dbReference type="PANTHER" id="PTHR43377">
    <property type="entry name" value="BILIVERDIN REDUCTASE A"/>
    <property type="match status" value="1"/>
</dbReference>
<accession>A0A1F7RJB3</accession>
<dbReference type="Proteomes" id="UP000179266">
    <property type="component" value="Unassembled WGS sequence"/>
</dbReference>
<name>A0A1F7RJB3_9BACT</name>
<dbReference type="InterPro" id="IPR000683">
    <property type="entry name" value="Gfo/Idh/MocA-like_OxRdtase_N"/>
</dbReference>
<dbReference type="EMBL" id="MGDD01000342">
    <property type="protein sequence ID" value="OGL41685.1"/>
    <property type="molecule type" value="Genomic_DNA"/>
</dbReference>
<proteinExistence type="predicted"/>
<sequence length="312" mass="34831">MDSICCAVIGTGHLGKHHTRILSQFSGVELVGVCDIREESLKTVSTQFNAKEYRDYKDLIKEVDAVVVATPTVTHHEVCMAFLDAGKHVLVEKPISTTLDEAEKMVETARKKECIFQVGHSERFNPAFIAAQPFVKNPRFIETHRLNMFAPRGIDVDVVLDLMIHDLDIILHFMNAFPARIDSIGVPVLSKEIDIANTRLTFPGGAVANITASRVSVNPIRKFRIFQEDTYISIDFKDPNVSIYKRNPPLEGSDLPQIQRIPVEIAKQEPLFMEISDFINSIRTGTEPKVTGEVGLKALKAALMVLKGVECY</sequence>